<dbReference type="InterPro" id="IPR033910">
    <property type="entry name" value="GluRS_core"/>
</dbReference>
<accession>A0AAU7DGR6</accession>
<name>A0AAU7DGR6_9BACT</name>
<dbReference type="RefSeq" id="WP_348262128.1">
    <property type="nucleotide sequence ID" value="NZ_CP121196.1"/>
</dbReference>
<dbReference type="PRINTS" id="PR00987">
    <property type="entry name" value="TRNASYNTHGLU"/>
</dbReference>
<feature type="binding site" evidence="8">
    <location>
        <position position="252"/>
    </location>
    <ligand>
        <name>ATP</name>
        <dbReference type="ChEBI" id="CHEBI:30616"/>
    </ligand>
</feature>
<dbReference type="InterPro" id="IPR049940">
    <property type="entry name" value="GluQ/Sye"/>
</dbReference>
<comment type="subcellular location">
    <subcellularLocation>
        <location evidence="8">Cytoplasm</location>
    </subcellularLocation>
</comment>
<evidence type="ECO:0000256" key="3">
    <source>
        <dbReference type="ARBA" id="ARBA00022598"/>
    </source>
</evidence>
<proteinExistence type="inferred from homology"/>
<dbReference type="PANTHER" id="PTHR43311:SF2">
    <property type="entry name" value="GLUTAMATE--TRNA LIGASE, MITOCHONDRIAL-RELATED"/>
    <property type="match status" value="1"/>
</dbReference>
<dbReference type="InterPro" id="IPR045462">
    <property type="entry name" value="aa-tRNA-synth_I_cd-bd"/>
</dbReference>
<dbReference type="PANTHER" id="PTHR43311">
    <property type="entry name" value="GLUTAMATE--TRNA LIGASE"/>
    <property type="match status" value="1"/>
</dbReference>
<gene>
    <name evidence="8 11" type="primary">gltX</name>
    <name evidence="11" type="ORF">P8935_20275</name>
</gene>
<dbReference type="InterPro" id="IPR004527">
    <property type="entry name" value="Glu-tRNA-ligase_bac/mito"/>
</dbReference>
<dbReference type="SUPFAM" id="SSF52374">
    <property type="entry name" value="Nucleotidylyl transferase"/>
    <property type="match status" value="1"/>
</dbReference>
<evidence type="ECO:0000256" key="2">
    <source>
        <dbReference type="ARBA" id="ARBA00022490"/>
    </source>
</evidence>
<dbReference type="InterPro" id="IPR020058">
    <property type="entry name" value="Glu/Gln-tRNA-synth_Ib_cat-dom"/>
</dbReference>
<feature type="domain" description="Aminoacyl-tRNA synthetase class I anticodon-binding" evidence="10">
    <location>
        <begin position="341"/>
        <end position="489"/>
    </location>
</feature>
<evidence type="ECO:0000256" key="6">
    <source>
        <dbReference type="ARBA" id="ARBA00022917"/>
    </source>
</evidence>
<evidence type="ECO:0000256" key="1">
    <source>
        <dbReference type="ARBA" id="ARBA00007894"/>
    </source>
</evidence>
<keyword evidence="3 8" id="KW-0436">Ligase</keyword>
<dbReference type="GO" id="GO:0008270">
    <property type="term" value="F:zinc ion binding"/>
    <property type="evidence" value="ECO:0007669"/>
    <property type="project" value="InterPro"/>
</dbReference>
<dbReference type="InterPro" id="IPR020751">
    <property type="entry name" value="aa-tRNA-synth_I_codon-bd_sub2"/>
</dbReference>
<evidence type="ECO:0000256" key="7">
    <source>
        <dbReference type="ARBA" id="ARBA00023146"/>
    </source>
</evidence>
<dbReference type="HAMAP" id="MF_00022">
    <property type="entry name" value="Glu_tRNA_synth_type1"/>
    <property type="match status" value="1"/>
</dbReference>
<comment type="catalytic activity">
    <reaction evidence="8">
        <text>tRNA(Glu) + L-glutamate + ATP = L-glutamyl-tRNA(Glu) + AMP + diphosphate</text>
        <dbReference type="Rhea" id="RHEA:23540"/>
        <dbReference type="Rhea" id="RHEA-COMP:9663"/>
        <dbReference type="Rhea" id="RHEA-COMP:9680"/>
        <dbReference type="ChEBI" id="CHEBI:29985"/>
        <dbReference type="ChEBI" id="CHEBI:30616"/>
        <dbReference type="ChEBI" id="CHEBI:33019"/>
        <dbReference type="ChEBI" id="CHEBI:78442"/>
        <dbReference type="ChEBI" id="CHEBI:78520"/>
        <dbReference type="ChEBI" id="CHEBI:456215"/>
        <dbReference type="EC" id="6.1.1.17"/>
    </reaction>
</comment>
<feature type="short sequence motif" description="'KMSKS' region" evidence="8">
    <location>
        <begin position="249"/>
        <end position="253"/>
    </location>
</feature>
<dbReference type="GO" id="GO:0004818">
    <property type="term" value="F:glutamate-tRNA ligase activity"/>
    <property type="evidence" value="ECO:0007669"/>
    <property type="project" value="UniProtKB-UniRule"/>
</dbReference>
<dbReference type="AlphaFoldDB" id="A0AAU7DGR6"/>
<dbReference type="Gene3D" id="3.40.50.620">
    <property type="entry name" value="HUPs"/>
    <property type="match status" value="1"/>
</dbReference>
<dbReference type="Gene3D" id="1.10.10.350">
    <property type="match status" value="1"/>
</dbReference>
<feature type="domain" description="Glutamyl/glutaminyl-tRNA synthetase class Ib catalytic" evidence="9">
    <location>
        <begin position="12"/>
        <end position="314"/>
    </location>
</feature>
<dbReference type="GO" id="GO:0006424">
    <property type="term" value="P:glutamyl-tRNA aminoacylation"/>
    <property type="evidence" value="ECO:0007669"/>
    <property type="project" value="UniProtKB-UniRule"/>
</dbReference>
<keyword evidence="4 8" id="KW-0547">Nucleotide-binding</keyword>
<keyword evidence="7 8" id="KW-0030">Aminoacyl-tRNA synthetase</keyword>
<dbReference type="EMBL" id="CP121196">
    <property type="protein sequence ID" value="XBH16898.1"/>
    <property type="molecule type" value="Genomic_DNA"/>
</dbReference>
<dbReference type="NCBIfam" id="TIGR00464">
    <property type="entry name" value="gltX_bact"/>
    <property type="match status" value="1"/>
</dbReference>
<dbReference type="InterPro" id="IPR000924">
    <property type="entry name" value="Glu/Gln-tRNA-synth"/>
</dbReference>
<dbReference type="Gene3D" id="1.10.8.70">
    <property type="entry name" value="Glutamate-tRNA synthetase, class I, anticodon-binding domain 1"/>
    <property type="match status" value="1"/>
</dbReference>
<dbReference type="GO" id="GO:0005524">
    <property type="term" value="F:ATP binding"/>
    <property type="evidence" value="ECO:0007669"/>
    <property type="project" value="UniProtKB-UniRule"/>
</dbReference>
<comment type="function">
    <text evidence="8">Catalyzes the attachment of glutamate to tRNA(Glu) in a two-step reaction: glutamate is first activated by ATP to form Glu-AMP and then transferred to the acceptor end of tRNA(Glu).</text>
</comment>
<dbReference type="GO" id="GO:0000049">
    <property type="term" value="F:tRNA binding"/>
    <property type="evidence" value="ECO:0007669"/>
    <property type="project" value="InterPro"/>
</dbReference>
<protein>
    <recommendedName>
        <fullName evidence="8">Glutamate--tRNA ligase</fullName>
        <ecNumber evidence="8">6.1.1.17</ecNumber>
    </recommendedName>
    <alternativeName>
        <fullName evidence="8">Glutamyl-tRNA synthetase</fullName>
        <shortName evidence="8">GluRS</shortName>
    </alternativeName>
</protein>
<evidence type="ECO:0000313" key="11">
    <source>
        <dbReference type="EMBL" id="XBH16898.1"/>
    </source>
</evidence>
<evidence type="ECO:0000256" key="4">
    <source>
        <dbReference type="ARBA" id="ARBA00022741"/>
    </source>
</evidence>
<comment type="subunit">
    <text evidence="8">Monomer.</text>
</comment>
<reference evidence="11" key="1">
    <citation type="submission" date="2023-03" db="EMBL/GenBank/DDBJ databases">
        <title>Edaphobacter sp.</title>
        <authorList>
            <person name="Huber K.J."/>
            <person name="Papendorf J."/>
            <person name="Pilke C."/>
            <person name="Bunk B."/>
            <person name="Sproeer C."/>
            <person name="Pester M."/>
        </authorList>
    </citation>
    <scope>NUCLEOTIDE SEQUENCE</scope>
    <source>
        <strain evidence="11">DSM 110680</strain>
    </source>
</reference>
<comment type="caution">
    <text evidence="8">Lacks conserved residue(s) required for the propagation of feature annotation.</text>
</comment>
<dbReference type="InterPro" id="IPR020752">
    <property type="entry name" value="Glu-tRNA-synth_I_codon-bd_sub1"/>
</dbReference>
<sequence>MPDPTPTTTGNIRVRFAPSPTGFLHVGSARTFIFNWLYARHNHGTMVLRLDDTDIERNTDASVQSIFEGLRWLGLSWDEEYKQSERLALHRQAAESIFAKGLAYRDFTPAHAAEGETSSAQGAWLFNPGMRETSREESDRRAAAGEKFALRYRVPRGEDRVLIFKDAVYGAQSKPADEVEDFALLRSDGMPTYHLASCVDDADLRISHIIRGQDHLTNTFKHLLIFEGLGAEPPQFGHLPLLVAPDGTKLSKRKHGPVVSVTTYANAGFLPEAFINFLCLLGWSPKDDREFLSLEELIAAFTLEHVNRSNAVVNFTEEDPFDAKAVHLNGEHIRALSVEQLSARLQPFFDQAGLHPSPEKLLAVTPLIRERIKLLKDAVSAADFFFVSELPPYDPAELIPQISKKEQGDGALAHRVLQTALEVLPTTEFDHDTLDKALREAAATLGLKAGPMFQPIRVAVCGRKNAPPLFETMIVLGRDVCLIRIQEAIAKLESTK</sequence>
<dbReference type="InterPro" id="IPR014729">
    <property type="entry name" value="Rossmann-like_a/b/a_fold"/>
</dbReference>
<evidence type="ECO:0000259" key="10">
    <source>
        <dbReference type="Pfam" id="PF19269"/>
    </source>
</evidence>
<dbReference type="InterPro" id="IPR008925">
    <property type="entry name" value="aa_tRNA-synth_I_cd-bd_sf"/>
</dbReference>
<comment type="similarity">
    <text evidence="1 8">Belongs to the class-I aminoacyl-tRNA synthetase family. Glutamate--tRNA ligase type 1 subfamily.</text>
</comment>
<dbReference type="CDD" id="cd00808">
    <property type="entry name" value="GluRS_core"/>
    <property type="match status" value="1"/>
</dbReference>
<keyword evidence="2 8" id="KW-0963">Cytoplasm</keyword>
<keyword evidence="5 8" id="KW-0067">ATP-binding</keyword>
<feature type="short sequence motif" description="'HIGH' region" evidence="8">
    <location>
        <begin position="18"/>
        <end position="28"/>
    </location>
</feature>
<evidence type="ECO:0000256" key="8">
    <source>
        <dbReference type="HAMAP-Rule" id="MF_00022"/>
    </source>
</evidence>
<dbReference type="GO" id="GO:0005829">
    <property type="term" value="C:cytosol"/>
    <property type="evidence" value="ECO:0007669"/>
    <property type="project" value="TreeGrafter"/>
</dbReference>
<dbReference type="Pfam" id="PF00749">
    <property type="entry name" value="tRNA-synt_1c"/>
    <property type="match status" value="1"/>
</dbReference>
<evidence type="ECO:0000256" key="5">
    <source>
        <dbReference type="ARBA" id="ARBA00022840"/>
    </source>
</evidence>
<dbReference type="SUPFAM" id="SSF48163">
    <property type="entry name" value="An anticodon-binding domain of class I aminoacyl-tRNA synthetases"/>
    <property type="match status" value="1"/>
</dbReference>
<evidence type="ECO:0000259" key="9">
    <source>
        <dbReference type="Pfam" id="PF00749"/>
    </source>
</evidence>
<dbReference type="Pfam" id="PF19269">
    <property type="entry name" value="Anticodon_2"/>
    <property type="match status" value="1"/>
</dbReference>
<organism evidence="11">
    <name type="scientific">Telmatobacter sp. DSM 110680</name>
    <dbReference type="NCBI Taxonomy" id="3036704"/>
    <lineage>
        <taxon>Bacteria</taxon>
        <taxon>Pseudomonadati</taxon>
        <taxon>Acidobacteriota</taxon>
        <taxon>Terriglobia</taxon>
        <taxon>Terriglobales</taxon>
        <taxon>Acidobacteriaceae</taxon>
        <taxon>Telmatobacter</taxon>
    </lineage>
</organism>
<dbReference type="EC" id="6.1.1.17" evidence="8"/>
<keyword evidence="6 8" id="KW-0648">Protein biosynthesis</keyword>